<accession>A0A6J4NX42</accession>
<name>A0A6J4NX42_9ACTN</name>
<dbReference type="InterPro" id="IPR058324">
    <property type="entry name" value="DUF8011"/>
</dbReference>
<dbReference type="Pfam" id="PF26041">
    <property type="entry name" value="DUF8011"/>
    <property type="match status" value="1"/>
</dbReference>
<protein>
    <submittedName>
        <fullName evidence="2">Uncharacterized protein</fullName>
    </submittedName>
</protein>
<organism evidence="2">
    <name type="scientific">uncultured Rubrobacteraceae bacterium</name>
    <dbReference type="NCBI Taxonomy" id="349277"/>
    <lineage>
        <taxon>Bacteria</taxon>
        <taxon>Bacillati</taxon>
        <taxon>Actinomycetota</taxon>
        <taxon>Rubrobacteria</taxon>
        <taxon>Rubrobacterales</taxon>
        <taxon>Rubrobacteraceae</taxon>
        <taxon>environmental samples</taxon>
    </lineage>
</organism>
<keyword evidence="1" id="KW-0812">Transmembrane</keyword>
<sequence>MEEEKGFLLRQKEEWRALIFHAPSRRWWGPVGLVASLGMIYFGLSAAAPTAGSVSVPPLGVLEGMGALFGSLAELMPKEQTTLAGILRAWAGLFVVCGFALMVIGGLPGP</sequence>
<evidence type="ECO:0000313" key="2">
    <source>
        <dbReference type="EMBL" id="CAA9399967.1"/>
    </source>
</evidence>
<dbReference type="AlphaFoldDB" id="A0A6J4NX42"/>
<dbReference type="EMBL" id="CADCUT010000066">
    <property type="protein sequence ID" value="CAA9399967.1"/>
    <property type="molecule type" value="Genomic_DNA"/>
</dbReference>
<keyword evidence="1" id="KW-0472">Membrane</keyword>
<feature type="transmembrane region" description="Helical" evidence="1">
    <location>
        <begin position="54"/>
        <end position="73"/>
    </location>
</feature>
<reference evidence="2" key="1">
    <citation type="submission" date="2020-02" db="EMBL/GenBank/DDBJ databases">
        <authorList>
            <person name="Meier V. D."/>
        </authorList>
    </citation>
    <scope>NUCLEOTIDE SEQUENCE</scope>
    <source>
        <strain evidence="2">AVDCRST_MAG03</strain>
    </source>
</reference>
<evidence type="ECO:0000256" key="1">
    <source>
        <dbReference type="SAM" id="Phobius"/>
    </source>
</evidence>
<feature type="transmembrane region" description="Helical" evidence="1">
    <location>
        <begin position="85"/>
        <end position="107"/>
    </location>
</feature>
<proteinExistence type="predicted"/>
<gene>
    <name evidence="2" type="ORF">AVDCRST_MAG03-1163</name>
</gene>
<keyword evidence="1" id="KW-1133">Transmembrane helix</keyword>
<feature type="transmembrane region" description="Helical" evidence="1">
    <location>
        <begin position="27"/>
        <end position="48"/>
    </location>
</feature>